<dbReference type="SUPFAM" id="SSF52540">
    <property type="entry name" value="P-loop containing nucleoside triphosphate hydrolases"/>
    <property type="match status" value="1"/>
</dbReference>
<dbReference type="Pfam" id="PF10412">
    <property type="entry name" value="TrwB_AAD_bind"/>
    <property type="match status" value="1"/>
</dbReference>
<dbReference type="InterPro" id="IPR027417">
    <property type="entry name" value="P-loop_NTPase"/>
</dbReference>
<feature type="compositionally biased region" description="Basic and acidic residues" evidence="1">
    <location>
        <begin position="474"/>
        <end position="487"/>
    </location>
</feature>
<dbReference type="AlphaFoldDB" id="A0A1F6D237"/>
<evidence type="ECO:0000313" key="3">
    <source>
        <dbReference type="EMBL" id="OGG55380.1"/>
    </source>
</evidence>
<dbReference type="InterPro" id="IPR051162">
    <property type="entry name" value="T4SS_component"/>
</dbReference>
<evidence type="ECO:0000256" key="1">
    <source>
        <dbReference type="SAM" id="MobiDB-lite"/>
    </source>
</evidence>
<dbReference type="Gene3D" id="3.40.50.300">
    <property type="entry name" value="P-loop containing nucleotide triphosphate hydrolases"/>
    <property type="match status" value="2"/>
</dbReference>
<evidence type="ECO:0000313" key="4">
    <source>
        <dbReference type="Proteomes" id="UP000177659"/>
    </source>
</evidence>
<feature type="domain" description="Type IV secretion system coupling protein TraD DNA-binding" evidence="2">
    <location>
        <begin position="29"/>
        <end position="341"/>
    </location>
</feature>
<dbReference type="EMBL" id="MFLC01000003">
    <property type="protein sequence ID" value="OGG55380.1"/>
    <property type="molecule type" value="Genomic_DNA"/>
</dbReference>
<dbReference type="PANTHER" id="PTHR30121">
    <property type="entry name" value="UNCHARACTERIZED PROTEIN YJGR-RELATED"/>
    <property type="match status" value="1"/>
</dbReference>
<feature type="region of interest" description="Disordered" evidence="1">
    <location>
        <begin position="410"/>
        <end position="612"/>
    </location>
</feature>
<dbReference type="InterPro" id="IPR019476">
    <property type="entry name" value="T4SS_TraD_DNA-bd"/>
</dbReference>
<feature type="compositionally biased region" description="Basic and acidic residues" evidence="1">
    <location>
        <begin position="599"/>
        <end position="612"/>
    </location>
</feature>
<feature type="compositionally biased region" description="Basic and acidic residues" evidence="1">
    <location>
        <begin position="417"/>
        <end position="437"/>
    </location>
</feature>
<proteinExistence type="predicted"/>
<protein>
    <recommendedName>
        <fullName evidence="2">Type IV secretion system coupling protein TraD DNA-binding domain-containing protein</fullName>
    </recommendedName>
</protein>
<feature type="compositionally biased region" description="Low complexity" evidence="1">
    <location>
        <begin position="551"/>
        <end position="566"/>
    </location>
</feature>
<accession>A0A1F6D237</accession>
<sequence>MQLDHITYLAATDARGRQQAFGIKSLDRHRHMYIIGKTGMGKSVLLENMAIQDIQNGEGFCFIDPHGSTAEKLLDFIPEHRIEDVIYFAPFDLDYPVAFNVMEDVGYDKRHLVSSGLMSAFKKIWEDAWSARMEYILTNTLLALLEYPDSTLLDVNRMLINKAFRKKVVEYVTDPIVKSFWVDKFANYTDRYTQDATPAIQNKVGQFTSNPLIRNIVGQAKSSFDLRQVMDNKKIFIANLSKGRMGETNADLIGSMLTTKIYLSAMSRADESAAVQAKLPPFYFYVDEFQSIANESFADILSEARKYKLALTIAHQYVEQMEENVRNAVFGNVGTTIAFRVGPFDAEVLETIFTPKFTAEDLVNLGRFQIYLTLMIDGIGSQPFSATTLPPIETPVISFRDRVLESSRTTYGNPRVTVEEDIRKHSEVEEEKKKPAAEKSAPSKARASTEGGNERPAPTPAPARELSPATPQEVKNERVHGAREQVRGTEQNKPQETPAVPRPQPPRPQNQKRNQNRNQNRERPALSLEALKQQQKSKGPSIEQLGELRKALAAAMKEAPAVSSSPAVPPKAPEPKKENPPMVKGTAKEEKVPLPQQEIPKDVLEKVLKSEE</sequence>
<organism evidence="3 4">
    <name type="scientific">Candidatus Kaiserbacteria bacterium RIFCSPHIGHO2_02_FULL_49_11</name>
    <dbReference type="NCBI Taxonomy" id="1798489"/>
    <lineage>
        <taxon>Bacteria</taxon>
        <taxon>Candidatus Kaiseribacteriota</taxon>
    </lineage>
</organism>
<evidence type="ECO:0000259" key="2">
    <source>
        <dbReference type="Pfam" id="PF10412"/>
    </source>
</evidence>
<name>A0A1F6D237_9BACT</name>
<dbReference type="PANTHER" id="PTHR30121:SF11">
    <property type="entry name" value="AAA+ ATPASE DOMAIN-CONTAINING PROTEIN"/>
    <property type="match status" value="1"/>
</dbReference>
<feature type="compositionally biased region" description="Low complexity" evidence="1">
    <location>
        <begin position="509"/>
        <end position="518"/>
    </location>
</feature>
<feature type="compositionally biased region" description="Low complexity" evidence="1">
    <location>
        <begin position="438"/>
        <end position="448"/>
    </location>
</feature>
<dbReference type="CDD" id="cd01127">
    <property type="entry name" value="TrwB_TraG_TraD_VirD4"/>
    <property type="match status" value="1"/>
</dbReference>
<reference evidence="3 4" key="1">
    <citation type="journal article" date="2016" name="Nat. Commun.">
        <title>Thousands of microbial genomes shed light on interconnected biogeochemical processes in an aquifer system.</title>
        <authorList>
            <person name="Anantharaman K."/>
            <person name="Brown C.T."/>
            <person name="Hug L.A."/>
            <person name="Sharon I."/>
            <person name="Castelle C.J."/>
            <person name="Probst A.J."/>
            <person name="Thomas B.C."/>
            <person name="Singh A."/>
            <person name="Wilkins M.J."/>
            <person name="Karaoz U."/>
            <person name="Brodie E.L."/>
            <person name="Williams K.H."/>
            <person name="Hubbard S.S."/>
            <person name="Banfield J.F."/>
        </authorList>
    </citation>
    <scope>NUCLEOTIDE SEQUENCE [LARGE SCALE GENOMIC DNA]</scope>
</reference>
<comment type="caution">
    <text evidence="3">The sequence shown here is derived from an EMBL/GenBank/DDBJ whole genome shotgun (WGS) entry which is preliminary data.</text>
</comment>
<dbReference type="Proteomes" id="UP000177659">
    <property type="component" value="Unassembled WGS sequence"/>
</dbReference>
<gene>
    <name evidence="3" type="ORF">A3D62_00355</name>
</gene>